<dbReference type="EMBL" id="VUJV01000001">
    <property type="protein sequence ID" value="KAA1421398.1"/>
    <property type="molecule type" value="Genomic_DNA"/>
</dbReference>
<dbReference type="InterPro" id="IPR052614">
    <property type="entry name" value="CFAP65"/>
</dbReference>
<dbReference type="AlphaFoldDB" id="A0A5B1LMS9"/>
<name>A0A5B1LMS9_9ACTN</name>
<comment type="caution">
    <text evidence="1">The sequence shown here is derived from an EMBL/GenBank/DDBJ whole genome shotgun (WGS) entry which is preliminary data.</text>
</comment>
<evidence type="ECO:0000313" key="1">
    <source>
        <dbReference type="EMBL" id="KAA1421398.1"/>
    </source>
</evidence>
<accession>A0A5B1LMS9</accession>
<reference evidence="1 2" key="2">
    <citation type="submission" date="2019-09" db="EMBL/GenBank/DDBJ databases">
        <authorList>
            <person name="Jin C."/>
        </authorList>
    </citation>
    <scope>NUCLEOTIDE SEQUENCE [LARGE SCALE GENOMIC DNA]</scope>
    <source>
        <strain evidence="1 2">BN130099</strain>
    </source>
</reference>
<gene>
    <name evidence="1" type="ORF">F0U44_03615</name>
</gene>
<dbReference type="Proteomes" id="UP000325003">
    <property type="component" value="Unassembled WGS sequence"/>
</dbReference>
<protein>
    <submittedName>
        <fullName evidence="1">Choice-of-anchor D domain-containing protein</fullName>
    </submittedName>
</protein>
<dbReference type="PANTHER" id="PTHR46127">
    <property type="entry name" value="CILIA- AND FLAGELLA-ASSOCIATED PROTEIN 65"/>
    <property type="match status" value="1"/>
</dbReference>
<dbReference type="PANTHER" id="PTHR46127:SF1">
    <property type="entry name" value="CILIA- AND FLAGELLA-ASSOCIATED PROTEIN 65"/>
    <property type="match status" value="1"/>
</dbReference>
<proteinExistence type="predicted"/>
<keyword evidence="2" id="KW-1185">Reference proteome</keyword>
<dbReference type="Gene3D" id="2.60.40.10">
    <property type="entry name" value="Immunoglobulins"/>
    <property type="match status" value="3"/>
</dbReference>
<dbReference type="NCBIfam" id="NF012200">
    <property type="entry name" value="choice_anch_D"/>
    <property type="match status" value="4"/>
</dbReference>
<reference evidence="1 2" key="1">
    <citation type="submission" date="2019-09" db="EMBL/GenBank/DDBJ databases">
        <title>Nocardioides panacisoli sp. nov., isolated from the soil of a ginseng field.</title>
        <authorList>
            <person name="Cho C."/>
        </authorList>
    </citation>
    <scope>NUCLEOTIDE SEQUENCE [LARGE SCALE GENOMIC DNA]</scope>
    <source>
        <strain evidence="1 2">BN130099</strain>
    </source>
</reference>
<evidence type="ECO:0000313" key="2">
    <source>
        <dbReference type="Proteomes" id="UP000325003"/>
    </source>
</evidence>
<organism evidence="1 2">
    <name type="scientific">Nocardioides humilatus</name>
    <dbReference type="NCBI Taxonomy" id="2607660"/>
    <lineage>
        <taxon>Bacteria</taxon>
        <taxon>Bacillati</taxon>
        <taxon>Actinomycetota</taxon>
        <taxon>Actinomycetes</taxon>
        <taxon>Propionibacteriales</taxon>
        <taxon>Nocardioidaceae</taxon>
        <taxon>Nocardioides</taxon>
    </lineage>
</organism>
<dbReference type="InterPro" id="IPR013783">
    <property type="entry name" value="Ig-like_fold"/>
</dbReference>
<dbReference type="GO" id="GO:0005975">
    <property type="term" value="P:carbohydrate metabolic process"/>
    <property type="evidence" value="ECO:0007669"/>
    <property type="project" value="UniProtKB-ARBA"/>
</dbReference>
<sequence>MPRSPPSGSGFLAARMHMGHIWGRIRVATATAATLLGASLVVGGLSAAADAAAPFAASPGTLKFGAAPFQGDLVEQSVTVTNRTGGAAEFRARIGSADRAQGFTIEGGHLKNSLDYCVFNDVLDWGGTASIQLAAGQACVVTISYEPGDHARTSSGLLRLSTTVGPEYAKSIGLTARTGTILAPPGTLTFGDRTVGAPPVTQTITITNVSGQRIELAFSQDPAIDSAYYDEHFTTFDQAGSCVVGGTFQRFLDNRKSCTISVTLATDQLGLHHYNFLPIVRRADSGDSYPWVAQPAIPVSMNGVLPSYTVSPESYVFGTVTVGQQSGFQTFKVKNTSSAPERIGVDVGSDGDTDVTRGADSCGGVLPVQPGKTCTVRLALTPHQGGMRAVFLRLFLREPGGGEWAGTEKLVPMLVIGTAPKYSVSAKSIKFGNVVIDQTALKVVEVKNTSKVDVQVRVTPPTGAGFDLISGTSRCDGVLPRPLGPGETCFLYLAFHPTSLGQASGSLSIDLVDRSGHSIPESVRSLTFNGNGVDPQFTISPTNYDFGNTRYGTAKSVTVTVTNKSGGPIPFDSEIQSASAGFTAVGSGKSPCSPTTMVPSRGKCTYLLTFNPGELGFQTAQLNIWPTGLPTFTQFVGVSGTAFQPGT</sequence>